<dbReference type="GO" id="GO:0006826">
    <property type="term" value="P:iron ion transport"/>
    <property type="evidence" value="ECO:0007669"/>
    <property type="project" value="InterPro"/>
</dbReference>
<dbReference type="SUPFAM" id="SSF47240">
    <property type="entry name" value="Ferritin-like"/>
    <property type="match status" value="1"/>
</dbReference>
<evidence type="ECO:0000256" key="4">
    <source>
        <dbReference type="ARBA" id="ARBA00023004"/>
    </source>
</evidence>
<sequence length="174" mass="19565">MPAPRFVDQLNAQIGHELAAHQQYLACAVHYDAETMPQMAAFFYAQALEERDHAMMMMQYLLDTDASVVIPGVPAPQCSFDDVVGPVALALEQERQVAEQIYDLVRTAREEQDFASEQFLQWFIKEQVEEIATMSDLLAVVRRNLDDVEDIEEYVAREQDAGIDDPTAPRAAGS</sequence>
<dbReference type="Pfam" id="PF00210">
    <property type="entry name" value="Ferritin"/>
    <property type="match status" value="1"/>
</dbReference>
<keyword evidence="1 6" id="KW-0409">Iron storage</keyword>
<dbReference type="GO" id="GO:0008199">
    <property type="term" value="F:ferric iron binding"/>
    <property type="evidence" value="ECO:0007669"/>
    <property type="project" value="InterPro"/>
</dbReference>
<evidence type="ECO:0000256" key="6">
    <source>
        <dbReference type="RuleBase" id="RU361145"/>
    </source>
</evidence>
<dbReference type="InterPro" id="IPR012347">
    <property type="entry name" value="Ferritin-like"/>
</dbReference>
<comment type="caution">
    <text evidence="8">The sequence shown here is derived from an EMBL/GenBank/DDBJ whole genome shotgun (WGS) entry which is preliminary data.</text>
</comment>
<dbReference type="RefSeq" id="WP_179617050.1">
    <property type="nucleotide sequence ID" value="NZ_CP059163.1"/>
</dbReference>
<dbReference type="PANTHER" id="PTHR11431:SF127">
    <property type="entry name" value="BACTERIAL NON-HEME FERRITIN"/>
    <property type="match status" value="1"/>
</dbReference>
<evidence type="ECO:0000313" key="9">
    <source>
        <dbReference type="Proteomes" id="UP000516957"/>
    </source>
</evidence>
<dbReference type="GO" id="GO:0005829">
    <property type="term" value="C:cytosol"/>
    <property type="evidence" value="ECO:0007669"/>
    <property type="project" value="TreeGrafter"/>
</dbReference>
<name>A0A7Y9JRU1_9ACTN</name>
<keyword evidence="3" id="KW-0560">Oxidoreductase</keyword>
<evidence type="ECO:0000256" key="1">
    <source>
        <dbReference type="ARBA" id="ARBA00022434"/>
    </source>
</evidence>
<keyword evidence="9" id="KW-1185">Reference proteome</keyword>
<dbReference type="Proteomes" id="UP000516957">
    <property type="component" value="Unassembled WGS sequence"/>
</dbReference>
<dbReference type="Gene3D" id="1.20.1260.10">
    <property type="match status" value="1"/>
</dbReference>
<evidence type="ECO:0000256" key="5">
    <source>
        <dbReference type="PIRSR" id="PIRSR601519-1"/>
    </source>
</evidence>
<feature type="binding site" evidence="5">
    <location>
        <position position="50"/>
    </location>
    <ligand>
        <name>Fe cation</name>
        <dbReference type="ChEBI" id="CHEBI:24875"/>
        <label>1</label>
    </ligand>
</feature>
<dbReference type="EMBL" id="JACCBE010000001">
    <property type="protein sequence ID" value="NYD59632.1"/>
    <property type="molecule type" value="Genomic_DNA"/>
</dbReference>
<evidence type="ECO:0000259" key="7">
    <source>
        <dbReference type="PROSITE" id="PS50905"/>
    </source>
</evidence>
<gene>
    <name evidence="8" type="ORF">BKA08_003870</name>
</gene>
<reference evidence="8 9" key="1">
    <citation type="submission" date="2020-07" db="EMBL/GenBank/DDBJ databases">
        <title>Sequencing the genomes of 1000 actinobacteria strains.</title>
        <authorList>
            <person name="Klenk H.-P."/>
        </authorList>
    </citation>
    <scope>NUCLEOTIDE SEQUENCE [LARGE SCALE GENOMIC DNA]</scope>
    <source>
        <strain evidence="8 9">DSM 18965</strain>
    </source>
</reference>
<proteinExistence type="predicted"/>
<dbReference type="InterPro" id="IPR041719">
    <property type="entry name" value="Ferritin_prok"/>
</dbReference>
<feature type="binding site" evidence="5">
    <location>
        <position position="17"/>
    </location>
    <ligand>
        <name>Fe cation</name>
        <dbReference type="ChEBI" id="CHEBI:24875"/>
        <label>1</label>
    </ligand>
</feature>
<feature type="domain" description="Ferritin-like diiron" evidence="7">
    <location>
        <begin position="1"/>
        <end position="145"/>
    </location>
</feature>
<dbReference type="CDD" id="cd01055">
    <property type="entry name" value="Nonheme_Ferritin"/>
    <property type="match status" value="1"/>
</dbReference>
<dbReference type="PROSITE" id="PS50905">
    <property type="entry name" value="FERRITIN_LIKE"/>
    <property type="match status" value="1"/>
</dbReference>
<accession>A0A7Y9JRU1</accession>
<dbReference type="AlphaFoldDB" id="A0A7Y9JRU1"/>
<organism evidence="8 9">
    <name type="scientific">Nocardioides marinisabuli</name>
    <dbReference type="NCBI Taxonomy" id="419476"/>
    <lineage>
        <taxon>Bacteria</taxon>
        <taxon>Bacillati</taxon>
        <taxon>Actinomycetota</taxon>
        <taxon>Actinomycetes</taxon>
        <taxon>Propionibacteriales</taxon>
        <taxon>Nocardioidaceae</taxon>
        <taxon>Nocardioides</taxon>
    </lineage>
</organism>
<feature type="binding site" evidence="5">
    <location>
        <position position="94"/>
    </location>
    <ligand>
        <name>Fe cation</name>
        <dbReference type="ChEBI" id="CHEBI:24875"/>
        <label>1</label>
    </ligand>
</feature>
<feature type="binding site" evidence="5">
    <location>
        <position position="53"/>
    </location>
    <ligand>
        <name>Fe cation</name>
        <dbReference type="ChEBI" id="CHEBI:24875"/>
        <label>1</label>
    </ligand>
</feature>
<keyword evidence="2 5" id="KW-0479">Metal-binding</keyword>
<dbReference type="GO" id="GO:0006879">
    <property type="term" value="P:intracellular iron ion homeostasis"/>
    <property type="evidence" value="ECO:0007669"/>
    <property type="project" value="UniProtKB-KW"/>
</dbReference>
<dbReference type="InterPro" id="IPR001519">
    <property type="entry name" value="Ferritin"/>
</dbReference>
<keyword evidence="4 5" id="KW-0408">Iron</keyword>
<protein>
    <recommendedName>
        <fullName evidence="6">Ferritin</fullName>
    </recommendedName>
</protein>
<evidence type="ECO:0000256" key="3">
    <source>
        <dbReference type="ARBA" id="ARBA00023002"/>
    </source>
</evidence>
<dbReference type="InterPro" id="IPR009040">
    <property type="entry name" value="Ferritin-like_diiron"/>
</dbReference>
<dbReference type="PANTHER" id="PTHR11431">
    <property type="entry name" value="FERRITIN"/>
    <property type="match status" value="1"/>
</dbReference>
<evidence type="ECO:0000313" key="8">
    <source>
        <dbReference type="EMBL" id="NYD59632.1"/>
    </source>
</evidence>
<evidence type="ECO:0000256" key="2">
    <source>
        <dbReference type="ARBA" id="ARBA00022723"/>
    </source>
</evidence>
<dbReference type="InterPro" id="IPR009078">
    <property type="entry name" value="Ferritin-like_SF"/>
</dbReference>
<dbReference type="GO" id="GO:0008198">
    <property type="term" value="F:ferrous iron binding"/>
    <property type="evidence" value="ECO:0007669"/>
    <property type="project" value="TreeGrafter"/>
</dbReference>
<feature type="binding site" evidence="5">
    <location>
        <position position="127"/>
    </location>
    <ligand>
        <name>Fe cation</name>
        <dbReference type="ChEBI" id="CHEBI:24875"/>
        <label>1</label>
    </ligand>
</feature>
<dbReference type="GO" id="GO:0004322">
    <property type="term" value="F:ferroxidase activity"/>
    <property type="evidence" value="ECO:0007669"/>
    <property type="project" value="TreeGrafter"/>
</dbReference>
<dbReference type="InterPro" id="IPR008331">
    <property type="entry name" value="Ferritin_DPS_dom"/>
</dbReference>